<dbReference type="Pfam" id="PF03992">
    <property type="entry name" value="ABM"/>
    <property type="match status" value="1"/>
</dbReference>
<evidence type="ECO:0000313" key="2">
    <source>
        <dbReference type="EMBL" id="MDI3386537.1"/>
    </source>
</evidence>
<proteinExistence type="predicted"/>
<accession>A0ABT6RQ27</accession>
<dbReference type="InterPro" id="IPR050744">
    <property type="entry name" value="AI-2_Isomerase_LsrG"/>
</dbReference>
<dbReference type="SUPFAM" id="SSF54909">
    <property type="entry name" value="Dimeric alpha+beta barrel"/>
    <property type="match status" value="1"/>
</dbReference>
<reference evidence="2 3" key="1">
    <citation type="submission" date="2023-05" db="EMBL/GenBank/DDBJ databases">
        <title>Draft genome sequence of Streptomyces sp. B-S-A8 isolated from a cave soil in Thailand.</title>
        <authorList>
            <person name="Chamroensaksri N."/>
            <person name="Muangham S."/>
        </authorList>
    </citation>
    <scope>NUCLEOTIDE SEQUENCE [LARGE SCALE GENOMIC DNA]</scope>
    <source>
        <strain evidence="2 3">B-S-A8</strain>
    </source>
</reference>
<comment type="caution">
    <text evidence="2">The sequence shown here is derived from an EMBL/GenBank/DDBJ whole genome shotgun (WGS) entry which is preliminary data.</text>
</comment>
<sequence>MIFIAVRFTVHADRADEWLDLVADFTAATRAEPGNLFFDWSRSVEDPNQFVLLEAFADEDAGAVHVQSDHFKAGLEAMADMIASTPEIINVEIPDAQGWGAMAELSPKRPA</sequence>
<organism evidence="2 3">
    <name type="scientific">Streptomyces solicavernae</name>
    <dbReference type="NCBI Taxonomy" id="3043614"/>
    <lineage>
        <taxon>Bacteria</taxon>
        <taxon>Bacillati</taxon>
        <taxon>Actinomycetota</taxon>
        <taxon>Actinomycetes</taxon>
        <taxon>Kitasatosporales</taxon>
        <taxon>Streptomycetaceae</taxon>
        <taxon>Streptomyces</taxon>
    </lineage>
</organism>
<evidence type="ECO:0000259" key="1">
    <source>
        <dbReference type="PROSITE" id="PS51725"/>
    </source>
</evidence>
<dbReference type="EMBL" id="JASCIR010000006">
    <property type="protein sequence ID" value="MDI3386537.1"/>
    <property type="molecule type" value="Genomic_DNA"/>
</dbReference>
<dbReference type="PANTHER" id="PTHR33336:SF3">
    <property type="entry name" value="ABM DOMAIN-CONTAINING PROTEIN"/>
    <property type="match status" value="1"/>
</dbReference>
<keyword evidence="2" id="KW-0503">Monooxygenase</keyword>
<dbReference type="InterPro" id="IPR007138">
    <property type="entry name" value="ABM_dom"/>
</dbReference>
<dbReference type="GO" id="GO:0004497">
    <property type="term" value="F:monooxygenase activity"/>
    <property type="evidence" value="ECO:0007669"/>
    <property type="project" value="UniProtKB-KW"/>
</dbReference>
<keyword evidence="3" id="KW-1185">Reference proteome</keyword>
<dbReference type="RefSeq" id="WP_282512523.1">
    <property type="nucleotide sequence ID" value="NZ_JASCIR010000006.1"/>
</dbReference>
<dbReference type="InterPro" id="IPR011008">
    <property type="entry name" value="Dimeric_a/b-barrel"/>
</dbReference>
<dbReference type="PANTHER" id="PTHR33336">
    <property type="entry name" value="QUINOL MONOOXYGENASE YGIN-RELATED"/>
    <property type="match status" value="1"/>
</dbReference>
<evidence type="ECO:0000313" key="3">
    <source>
        <dbReference type="Proteomes" id="UP001224661"/>
    </source>
</evidence>
<feature type="domain" description="ABM" evidence="1">
    <location>
        <begin position="2"/>
        <end position="90"/>
    </location>
</feature>
<protein>
    <submittedName>
        <fullName evidence="2">Quinol monooxygenase</fullName>
        <ecNumber evidence="2">1.-.-.-</ecNumber>
    </submittedName>
</protein>
<gene>
    <name evidence="2" type="ORF">QIS99_09975</name>
</gene>
<dbReference type="EC" id="1.-.-.-" evidence="2"/>
<name>A0ABT6RQ27_9ACTN</name>
<dbReference type="Proteomes" id="UP001224661">
    <property type="component" value="Unassembled WGS sequence"/>
</dbReference>
<dbReference type="Gene3D" id="3.30.70.100">
    <property type="match status" value="1"/>
</dbReference>
<dbReference type="PROSITE" id="PS51725">
    <property type="entry name" value="ABM"/>
    <property type="match status" value="1"/>
</dbReference>
<keyword evidence="2" id="KW-0560">Oxidoreductase</keyword>